<proteinExistence type="predicted"/>
<dbReference type="AlphaFoldDB" id="Q7M3R8"/>
<feature type="region of interest" description="Disordered" evidence="1">
    <location>
        <begin position="1"/>
        <end position="34"/>
    </location>
</feature>
<organism evidence="2">
    <name type="scientific">Trypanosoma cruzi</name>
    <dbReference type="NCBI Taxonomy" id="5693"/>
    <lineage>
        <taxon>Eukaryota</taxon>
        <taxon>Discoba</taxon>
        <taxon>Euglenozoa</taxon>
        <taxon>Kinetoplastea</taxon>
        <taxon>Metakinetoplastina</taxon>
        <taxon>Trypanosomatida</taxon>
        <taxon>Trypanosomatidae</taxon>
        <taxon>Trypanosoma</taxon>
        <taxon>Schizotrypanum</taxon>
    </lineage>
</organism>
<sequence length="34" mass="4039">LEELRVENEELRPEGEDKTRALQEVSEQAEDLRQ</sequence>
<protein>
    <submittedName>
        <fullName evidence="2">Repetitive protein antigen 1</fullName>
    </submittedName>
</protein>
<evidence type="ECO:0000256" key="1">
    <source>
        <dbReference type="SAM" id="MobiDB-lite"/>
    </source>
</evidence>
<feature type="non-terminal residue" evidence="2">
    <location>
        <position position="34"/>
    </location>
</feature>
<dbReference type="PIR" id="A60110">
    <property type="entry name" value="A60110"/>
</dbReference>
<feature type="non-terminal residue" evidence="2">
    <location>
        <position position="1"/>
    </location>
</feature>
<name>Q7M3R8_TRYCR</name>
<reference evidence="2" key="1">
    <citation type="journal article" date="1989" name="Infect. Immun.">
        <title>Trypanosoma cruzi expresses diverse repetitive protein antigens.</title>
        <authorList>
            <person name="Hoft D.F."/>
            <person name="Kim K.S."/>
            <person name="Otsu K."/>
            <person name="Moser D.R."/>
            <person name="Yost W.J."/>
            <person name="Blumin J.H."/>
            <person name="Donelson J.E."/>
            <person name="Kirchhoff L.V."/>
        </authorList>
    </citation>
    <scope>NUCLEOTIDE SEQUENCE</scope>
</reference>
<accession>Q7M3R8</accession>
<evidence type="ECO:0000313" key="2">
    <source>
        <dbReference type="PIR" id="A60110"/>
    </source>
</evidence>
<feature type="compositionally biased region" description="Basic and acidic residues" evidence="1">
    <location>
        <begin position="1"/>
        <end position="21"/>
    </location>
</feature>